<dbReference type="EMBL" id="ML976614">
    <property type="protein sequence ID" value="KAF1851812.1"/>
    <property type="molecule type" value="Genomic_DNA"/>
</dbReference>
<organism evidence="2 3">
    <name type="scientific">Cucurbitaria berberidis CBS 394.84</name>
    <dbReference type="NCBI Taxonomy" id="1168544"/>
    <lineage>
        <taxon>Eukaryota</taxon>
        <taxon>Fungi</taxon>
        <taxon>Dikarya</taxon>
        <taxon>Ascomycota</taxon>
        <taxon>Pezizomycotina</taxon>
        <taxon>Dothideomycetes</taxon>
        <taxon>Pleosporomycetidae</taxon>
        <taxon>Pleosporales</taxon>
        <taxon>Pleosporineae</taxon>
        <taxon>Cucurbitariaceae</taxon>
        <taxon>Cucurbitaria</taxon>
    </lineage>
</organism>
<comment type="caution">
    <text evidence="2">The sequence shown here is derived from an EMBL/GenBank/DDBJ whole genome shotgun (WGS) entry which is preliminary data.</text>
</comment>
<gene>
    <name evidence="2" type="ORF">K460DRAFT_362558</name>
</gene>
<keyword evidence="1" id="KW-0732">Signal</keyword>
<dbReference type="Proteomes" id="UP000800039">
    <property type="component" value="Unassembled WGS sequence"/>
</dbReference>
<evidence type="ECO:0000313" key="3">
    <source>
        <dbReference type="Proteomes" id="UP000800039"/>
    </source>
</evidence>
<sequence>MVGWRAGAWAAWCLASCLQPFAPCRLAPLGAFLPIPPSPAYLMPNLWAWIRHPRLSLYIHQRKHHRVPPDARKDDRIDRLNIHRVYPGVTEFLLSQQSLAYDVSA</sequence>
<protein>
    <recommendedName>
        <fullName evidence="4">Fatty acid desaturase domain-containing protein</fullName>
    </recommendedName>
</protein>
<accession>A0A9P4LEX3</accession>
<reference evidence="2" key="1">
    <citation type="submission" date="2020-01" db="EMBL/GenBank/DDBJ databases">
        <authorList>
            <consortium name="DOE Joint Genome Institute"/>
            <person name="Haridas S."/>
            <person name="Albert R."/>
            <person name="Binder M."/>
            <person name="Bloem J."/>
            <person name="Labutti K."/>
            <person name="Salamov A."/>
            <person name="Andreopoulos B."/>
            <person name="Baker S.E."/>
            <person name="Barry K."/>
            <person name="Bills G."/>
            <person name="Bluhm B.H."/>
            <person name="Cannon C."/>
            <person name="Castanera R."/>
            <person name="Culley D.E."/>
            <person name="Daum C."/>
            <person name="Ezra D."/>
            <person name="Gonzalez J.B."/>
            <person name="Henrissat B."/>
            <person name="Kuo A."/>
            <person name="Liang C."/>
            <person name="Lipzen A."/>
            <person name="Lutzoni F."/>
            <person name="Magnuson J."/>
            <person name="Mondo S."/>
            <person name="Nolan M."/>
            <person name="Ohm R."/>
            <person name="Pangilinan J."/>
            <person name="Park H.-J."/>
            <person name="Ramirez L."/>
            <person name="Alfaro M."/>
            <person name="Sun H."/>
            <person name="Tritt A."/>
            <person name="Yoshinaga Y."/>
            <person name="Zwiers L.-H."/>
            <person name="Turgeon B.G."/>
            <person name="Goodwin S.B."/>
            <person name="Spatafora J.W."/>
            <person name="Crous P.W."/>
            <person name="Grigoriev I.V."/>
        </authorList>
    </citation>
    <scope>NUCLEOTIDE SEQUENCE</scope>
    <source>
        <strain evidence="2">CBS 394.84</strain>
    </source>
</reference>
<dbReference type="GeneID" id="63849917"/>
<evidence type="ECO:0000256" key="1">
    <source>
        <dbReference type="SAM" id="SignalP"/>
    </source>
</evidence>
<dbReference type="RefSeq" id="XP_040794375.1">
    <property type="nucleotide sequence ID" value="XM_040932666.1"/>
</dbReference>
<evidence type="ECO:0000313" key="2">
    <source>
        <dbReference type="EMBL" id="KAF1851812.1"/>
    </source>
</evidence>
<feature type="signal peptide" evidence="1">
    <location>
        <begin position="1"/>
        <end position="17"/>
    </location>
</feature>
<feature type="chain" id="PRO_5040196773" description="Fatty acid desaturase domain-containing protein" evidence="1">
    <location>
        <begin position="18"/>
        <end position="105"/>
    </location>
</feature>
<proteinExistence type="predicted"/>
<keyword evidence="3" id="KW-1185">Reference proteome</keyword>
<name>A0A9P4LEX3_9PLEO</name>
<dbReference type="AlphaFoldDB" id="A0A9P4LEX3"/>
<evidence type="ECO:0008006" key="4">
    <source>
        <dbReference type="Google" id="ProtNLM"/>
    </source>
</evidence>